<comment type="caution">
    <text evidence="2">The sequence shown here is derived from an EMBL/GenBank/DDBJ whole genome shotgun (WGS) entry which is preliminary data.</text>
</comment>
<protein>
    <submittedName>
        <fullName evidence="2">Head protein</fullName>
    </submittedName>
</protein>
<evidence type="ECO:0000313" key="3">
    <source>
        <dbReference type="Proteomes" id="UP000468531"/>
    </source>
</evidence>
<dbReference type="RefSeq" id="WP_163150470.1">
    <property type="nucleotide sequence ID" value="NZ_VKHP01000006.1"/>
</dbReference>
<accession>A0A6P1B8E5</accession>
<name>A0A6P1B8E5_9BRAD</name>
<feature type="region of interest" description="Disordered" evidence="1">
    <location>
        <begin position="52"/>
        <end position="78"/>
    </location>
</feature>
<organism evidence="2 3">
    <name type="scientific">Bradyrhizobium uaiense</name>
    <dbReference type="NCBI Taxonomy" id="2594946"/>
    <lineage>
        <taxon>Bacteria</taxon>
        <taxon>Pseudomonadati</taxon>
        <taxon>Pseudomonadota</taxon>
        <taxon>Alphaproteobacteria</taxon>
        <taxon>Hyphomicrobiales</taxon>
        <taxon>Nitrobacteraceae</taxon>
        <taxon>Bradyrhizobium</taxon>
    </lineage>
</organism>
<dbReference type="Proteomes" id="UP000468531">
    <property type="component" value="Unassembled WGS sequence"/>
</dbReference>
<dbReference type="EMBL" id="VKHP01000006">
    <property type="protein sequence ID" value="NEU94807.1"/>
    <property type="molecule type" value="Genomic_DNA"/>
</dbReference>
<evidence type="ECO:0000256" key="1">
    <source>
        <dbReference type="SAM" id="MobiDB-lite"/>
    </source>
</evidence>
<feature type="compositionally biased region" description="Polar residues" evidence="1">
    <location>
        <begin position="52"/>
        <end position="64"/>
    </location>
</feature>
<dbReference type="Pfam" id="PF17236">
    <property type="entry name" value="SU10_MCP"/>
    <property type="match status" value="1"/>
</dbReference>
<reference evidence="2 3" key="1">
    <citation type="journal article" date="2020" name="Arch. Microbiol.">
        <title>Bradyrhizobium uaiense sp. nov., a new highly efficient cowpea symbiont.</title>
        <authorList>
            <person name="Cabral Michel D."/>
            <person name="Azarias Guimaraes A."/>
            <person name="Martins da Costa E."/>
            <person name="Soares de Carvalho T."/>
            <person name="Balsanelli E."/>
            <person name="Willems A."/>
            <person name="Maltempi de Souza E."/>
            <person name="de Souza Moreira F.M."/>
        </authorList>
    </citation>
    <scope>NUCLEOTIDE SEQUENCE [LARGE SCALE GENOMIC DNA]</scope>
    <source>
        <strain evidence="2 3">UFLA 03-164</strain>
    </source>
</reference>
<proteinExistence type="predicted"/>
<gene>
    <name evidence="2" type="ORF">FNJ47_02940</name>
</gene>
<sequence>MSTPTNTFGTGTAVGNREDLSDMIYRIDPTDTPFMSAIDKTKASAVNHEWQTQALSQPDNNNAQLEGDDPETNNAPPTVRLSNVAQISYKVARVSGTQQAVDHAGRDNELAYQEMLRGLELKRDLEYILLGNQAKSTGNYVGAIPTPGSPNAPRYTASVLSWIMTNTWKNSAAGGADPTAADGTGTRTDGTQVAFRENQLKGVLASIWTNGGKPNIIMTGSFNKQVFSTFTGRATTVQESKNKTIQASVDAYESDFGKLKVVANRFLRKDANNNVGRDTLVLETGKWAVAYLNGRNMISIPLAKTGDSDRRQILAEYALEARNEKASGGVFDLTAA</sequence>
<evidence type="ECO:0000313" key="2">
    <source>
        <dbReference type="EMBL" id="NEU94807.1"/>
    </source>
</evidence>
<dbReference type="InterPro" id="IPR035198">
    <property type="entry name" value="SU10_MCP"/>
</dbReference>
<dbReference type="AlphaFoldDB" id="A0A6P1B8E5"/>
<keyword evidence="3" id="KW-1185">Reference proteome</keyword>